<sequence>MPFIRPNMKTRVNRCTRLIETIDSPDCSSCLDSRKNKIVVFELFIFIVFGENSRASSVMISLNDFPKEKIPLAGVFFFFFSFLCTGYLAFREKTCYPEVAGNESY</sequence>
<feature type="transmembrane region" description="Helical" evidence="1">
    <location>
        <begin position="38"/>
        <end position="60"/>
    </location>
</feature>
<dbReference type="AlphaFoldDB" id="A0AAV4UFR1"/>
<evidence type="ECO:0000256" key="1">
    <source>
        <dbReference type="SAM" id="Phobius"/>
    </source>
</evidence>
<accession>A0AAV4UFR1</accession>
<protein>
    <submittedName>
        <fullName evidence="2">Uncharacterized protein</fullName>
    </submittedName>
</protein>
<proteinExistence type="predicted"/>
<gene>
    <name evidence="2" type="ORF">CEXT_260591</name>
</gene>
<reference evidence="2 3" key="1">
    <citation type="submission" date="2021-06" db="EMBL/GenBank/DDBJ databases">
        <title>Caerostris extrusa draft genome.</title>
        <authorList>
            <person name="Kono N."/>
            <person name="Arakawa K."/>
        </authorList>
    </citation>
    <scope>NUCLEOTIDE SEQUENCE [LARGE SCALE GENOMIC DNA]</scope>
</reference>
<organism evidence="2 3">
    <name type="scientific">Caerostris extrusa</name>
    <name type="common">Bark spider</name>
    <name type="synonym">Caerostris bankana</name>
    <dbReference type="NCBI Taxonomy" id="172846"/>
    <lineage>
        <taxon>Eukaryota</taxon>
        <taxon>Metazoa</taxon>
        <taxon>Ecdysozoa</taxon>
        <taxon>Arthropoda</taxon>
        <taxon>Chelicerata</taxon>
        <taxon>Arachnida</taxon>
        <taxon>Araneae</taxon>
        <taxon>Araneomorphae</taxon>
        <taxon>Entelegynae</taxon>
        <taxon>Araneoidea</taxon>
        <taxon>Araneidae</taxon>
        <taxon>Caerostris</taxon>
    </lineage>
</organism>
<dbReference type="EMBL" id="BPLR01012776">
    <property type="protein sequence ID" value="GIY56540.1"/>
    <property type="molecule type" value="Genomic_DNA"/>
</dbReference>
<keyword evidence="1" id="KW-1133">Transmembrane helix</keyword>
<keyword evidence="1" id="KW-0812">Transmembrane</keyword>
<dbReference type="Proteomes" id="UP001054945">
    <property type="component" value="Unassembled WGS sequence"/>
</dbReference>
<feature type="transmembrane region" description="Helical" evidence="1">
    <location>
        <begin position="72"/>
        <end position="90"/>
    </location>
</feature>
<keyword evidence="1" id="KW-0472">Membrane</keyword>
<evidence type="ECO:0000313" key="2">
    <source>
        <dbReference type="EMBL" id="GIY56540.1"/>
    </source>
</evidence>
<name>A0AAV4UFR1_CAEEX</name>
<comment type="caution">
    <text evidence="2">The sequence shown here is derived from an EMBL/GenBank/DDBJ whole genome shotgun (WGS) entry which is preliminary data.</text>
</comment>
<evidence type="ECO:0000313" key="3">
    <source>
        <dbReference type="Proteomes" id="UP001054945"/>
    </source>
</evidence>
<keyword evidence="3" id="KW-1185">Reference proteome</keyword>